<keyword evidence="5" id="KW-0560">Oxidoreductase</keyword>
<keyword evidence="2" id="KW-0479">Metal-binding</keyword>
<keyword evidence="4" id="KW-0223">Dioxygenase</keyword>
<dbReference type="AlphaFoldDB" id="A0A4Q7IS82"/>
<name>A0A4Q7IS82_9GAMM</name>
<dbReference type="Proteomes" id="UP000291338">
    <property type="component" value="Unassembled WGS sequence"/>
</dbReference>
<dbReference type="Pfam" id="PF13661">
    <property type="entry name" value="2OG-FeII_Oxy_4"/>
    <property type="match status" value="1"/>
</dbReference>
<sequence>MNYINFQSVDDCLATLSETGFVRVPNFLDEHTATTLESTLKELNFNTAAIVNARPHEFTASELQNKTNQEKQQLFSHIYEQASQGIGFVYGRHALSNTTNEELIDFKKHLNSSELLERMSRASQQKIIKASAQATCYQKGDFLTRHNDVIHSEGRVYAYVLGLTEQWHPDWGGLLQFYEPDGTPTNSYAPQFNSLTIFDVTKIHSVSYITPFAKSKRLSITGWFRTK</sequence>
<evidence type="ECO:0000256" key="1">
    <source>
        <dbReference type="ARBA" id="ARBA00001961"/>
    </source>
</evidence>
<evidence type="ECO:0000256" key="6">
    <source>
        <dbReference type="ARBA" id="ARBA00023004"/>
    </source>
</evidence>
<dbReference type="GO" id="GO:0005737">
    <property type="term" value="C:cytoplasm"/>
    <property type="evidence" value="ECO:0007669"/>
    <property type="project" value="TreeGrafter"/>
</dbReference>
<dbReference type="GO" id="GO:0006449">
    <property type="term" value="P:regulation of translational termination"/>
    <property type="evidence" value="ECO:0007669"/>
    <property type="project" value="TreeGrafter"/>
</dbReference>
<dbReference type="GO" id="GO:0031543">
    <property type="term" value="F:peptidyl-proline dioxygenase activity"/>
    <property type="evidence" value="ECO:0007669"/>
    <property type="project" value="TreeGrafter"/>
</dbReference>
<dbReference type="PANTHER" id="PTHR12117">
    <property type="entry name" value="HISTONE ACETYLTRANSFERASE COMPLEX"/>
    <property type="match status" value="1"/>
</dbReference>
<accession>A0A4Q7IS82</accession>
<feature type="domain" description="Fe2OG dioxygenase" evidence="7">
    <location>
        <begin position="128"/>
        <end position="226"/>
    </location>
</feature>
<dbReference type="PROSITE" id="PS51471">
    <property type="entry name" value="FE2OG_OXY"/>
    <property type="match status" value="1"/>
</dbReference>
<dbReference type="GO" id="GO:0005506">
    <property type="term" value="F:iron ion binding"/>
    <property type="evidence" value="ECO:0007669"/>
    <property type="project" value="InterPro"/>
</dbReference>
<proteinExistence type="predicted"/>
<dbReference type="SMART" id="SM00702">
    <property type="entry name" value="P4Hc"/>
    <property type="match status" value="1"/>
</dbReference>
<evidence type="ECO:0000313" key="8">
    <source>
        <dbReference type="EMBL" id="RZQ54822.1"/>
    </source>
</evidence>
<dbReference type="PANTHER" id="PTHR12117:SF0">
    <property type="entry name" value="PROLYL 3-HYDROXYLASE OGFOD1"/>
    <property type="match status" value="1"/>
</dbReference>
<organism evidence="8 9">
    <name type="scientific">Pseudoalteromonas phenolica</name>
    <dbReference type="NCBI Taxonomy" id="161398"/>
    <lineage>
        <taxon>Bacteria</taxon>
        <taxon>Pseudomonadati</taxon>
        <taxon>Pseudomonadota</taxon>
        <taxon>Gammaproteobacteria</taxon>
        <taxon>Alteromonadales</taxon>
        <taxon>Pseudoalteromonadaceae</taxon>
        <taxon>Pseudoalteromonas</taxon>
    </lineage>
</organism>
<dbReference type="Gene3D" id="2.60.120.620">
    <property type="entry name" value="q2cbj1_9rhob like domain"/>
    <property type="match status" value="1"/>
</dbReference>
<evidence type="ECO:0000256" key="5">
    <source>
        <dbReference type="ARBA" id="ARBA00023002"/>
    </source>
</evidence>
<dbReference type="InterPro" id="IPR039558">
    <property type="entry name" value="TPA1/OFD1_N"/>
</dbReference>
<dbReference type="RefSeq" id="WP_130253985.1">
    <property type="nucleotide sequence ID" value="NZ_PPSX01000009.1"/>
</dbReference>
<evidence type="ECO:0000259" key="7">
    <source>
        <dbReference type="PROSITE" id="PS51471"/>
    </source>
</evidence>
<evidence type="ECO:0000256" key="4">
    <source>
        <dbReference type="ARBA" id="ARBA00022964"/>
    </source>
</evidence>
<dbReference type="InterPro" id="IPR005123">
    <property type="entry name" value="Oxoglu/Fe-dep_dioxygenase_dom"/>
</dbReference>
<comment type="cofactor">
    <cofactor evidence="1">
        <name>L-ascorbate</name>
        <dbReference type="ChEBI" id="CHEBI:38290"/>
    </cofactor>
</comment>
<keyword evidence="3" id="KW-0847">Vitamin C</keyword>
<reference evidence="8 9" key="1">
    <citation type="submission" date="2018-01" db="EMBL/GenBank/DDBJ databases">
        <title>Co-occurrence of chitin degradation, pigmentation and bioactivity in marine Pseudoalteromonas.</title>
        <authorList>
            <person name="Paulsen S."/>
            <person name="Gram L."/>
            <person name="Machado H."/>
        </authorList>
    </citation>
    <scope>NUCLEOTIDE SEQUENCE [LARGE SCALE GENOMIC DNA]</scope>
    <source>
        <strain evidence="8 9">S3898</strain>
    </source>
</reference>
<evidence type="ECO:0000313" key="9">
    <source>
        <dbReference type="Proteomes" id="UP000291338"/>
    </source>
</evidence>
<comment type="caution">
    <text evidence="8">The sequence shown here is derived from an EMBL/GenBank/DDBJ whole genome shotgun (WGS) entry which is preliminary data.</text>
</comment>
<dbReference type="GO" id="GO:0031418">
    <property type="term" value="F:L-ascorbic acid binding"/>
    <property type="evidence" value="ECO:0007669"/>
    <property type="project" value="UniProtKB-KW"/>
</dbReference>
<evidence type="ECO:0000256" key="2">
    <source>
        <dbReference type="ARBA" id="ARBA00022723"/>
    </source>
</evidence>
<gene>
    <name evidence="8" type="ORF">C1E23_02095</name>
</gene>
<dbReference type="InterPro" id="IPR051842">
    <property type="entry name" value="uS12_prolyl_hydroxylase"/>
</dbReference>
<protein>
    <submittedName>
        <fullName evidence="8">Proline hydroxylase</fullName>
    </submittedName>
</protein>
<keyword evidence="6" id="KW-0408">Iron</keyword>
<evidence type="ECO:0000256" key="3">
    <source>
        <dbReference type="ARBA" id="ARBA00022896"/>
    </source>
</evidence>
<dbReference type="EMBL" id="PPSX01000009">
    <property type="protein sequence ID" value="RZQ54822.1"/>
    <property type="molecule type" value="Genomic_DNA"/>
</dbReference>
<dbReference type="InterPro" id="IPR006620">
    <property type="entry name" value="Pro_4_hyd_alph"/>
</dbReference>